<name>A0AAD9KZ84_RIDPI</name>
<organism evidence="1 2">
    <name type="scientific">Ridgeia piscesae</name>
    <name type="common">Tubeworm</name>
    <dbReference type="NCBI Taxonomy" id="27915"/>
    <lineage>
        <taxon>Eukaryota</taxon>
        <taxon>Metazoa</taxon>
        <taxon>Spiralia</taxon>
        <taxon>Lophotrochozoa</taxon>
        <taxon>Annelida</taxon>
        <taxon>Polychaeta</taxon>
        <taxon>Sedentaria</taxon>
        <taxon>Canalipalpata</taxon>
        <taxon>Sabellida</taxon>
        <taxon>Siboglinidae</taxon>
        <taxon>Ridgeia</taxon>
    </lineage>
</organism>
<reference evidence="1" key="1">
    <citation type="journal article" date="2023" name="Mol. Biol. Evol.">
        <title>Third-Generation Sequencing Reveals the Adaptive Role of the Epigenome in Three Deep-Sea Polychaetes.</title>
        <authorList>
            <person name="Perez M."/>
            <person name="Aroh O."/>
            <person name="Sun Y."/>
            <person name="Lan Y."/>
            <person name="Juniper S.K."/>
            <person name="Young C.R."/>
            <person name="Angers B."/>
            <person name="Qian P.Y."/>
        </authorList>
    </citation>
    <scope>NUCLEOTIDE SEQUENCE</scope>
    <source>
        <strain evidence="1">R07B-5</strain>
    </source>
</reference>
<evidence type="ECO:0000313" key="2">
    <source>
        <dbReference type="Proteomes" id="UP001209878"/>
    </source>
</evidence>
<protein>
    <submittedName>
        <fullName evidence="1">Uncharacterized protein</fullName>
    </submittedName>
</protein>
<proteinExistence type="predicted"/>
<evidence type="ECO:0000313" key="1">
    <source>
        <dbReference type="EMBL" id="KAK2180111.1"/>
    </source>
</evidence>
<dbReference type="EMBL" id="JAODUO010000458">
    <property type="protein sequence ID" value="KAK2180111.1"/>
    <property type="molecule type" value="Genomic_DNA"/>
</dbReference>
<gene>
    <name evidence="1" type="ORF">NP493_459g02061</name>
</gene>
<comment type="caution">
    <text evidence="1">The sequence shown here is derived from an EMBL/GenBank/DDBJ whole genome shotgun (WGS) entry which is preliminary data.</text>
</comment>
<sequence>MQPPYASTHGQLCSGRLYSRRVFVWILLYAWTTSLLVDASNLHVCDPPLTTEAATCINNGTGACLVLADIRFYTFDASTGRWSPPSLNNCWLPGLVVTTQLPNKTMTSFTVAITGNGLICSTSYIEVAMRRRKWASPCDIVGEYTTCKWAGANEGGEGRTKCVAKCRCDGDDCSHVTVHIPQAHEGWEICTITFE</sequence>
<accession>A0AAD9KZ84</accession>
<dbReference type="AlphaFoldDB" id="A0AAD9KZ84"/>
<keyword evidence="2" id="KW-1185">Reference proteome</keyword>
<dbReference type="Proteomes" id="UP001209878">
    <property type="component" value="Unassembled WGS sequence"/>
</dbReference>